<dbReference type="AlphaFoldDB" id="A0A1Q9D7Z6"/>
<reference evidence="1 2" key="1">
    <citation type="submission" date="2016-02" db="EMBL/GenBank/DDBJ databases">
        <title>Genome analysis of coral dinoflagellate symbionts highlights evolutionary adaptations to a symbiotic lifestyle.</title>
        <authorList>
            <person name="Aranda M."/>
            <person name="Li Y."/>
            <person name="Liew Y.J."/>
            <person name="Baumgarten S."/>
            <person name="Simakov O."/>
            <person name="Wilson M."/>
            <person name="Piel J."/>
            <person name="Ashoor H."/>
            <person name="Bougouffa S."/>
            <person name="Bajic V.B."/>
            <person name="Ryu T."/>
            <person name="Ravasi T."/>
            <person name="Bayer T."/>
            <person name="Micklem G."/>
            <person name="Kim H."/>
            <person name="Bhak J."/>
            <person name="Lajeunesse T.C."/>
            <person name="Voolstra C.R."/>
        </authorList>
    </citation>
    <scope>NUCLEOTIDE SEQUENCE [LARGE SCALE GENOMIC DNA]</scope>
    <source>
        <strain evidence="1 2">CCMP2467</strain>
    </source>
</reference>
<gene>
    <name evidence="1" type="ORF">AK812_SmicGene27046</name>
</gene>
<sequence>MSIEVAVGLLSGKTAVVKADMDEKVGALNSRAQTALGVGRGRLVGSSGTVLHANAPIWSAGLSDGDVLTLQINGVQVQAADKVFAAILGDATVAIRGDSQDKDGRKNVQQIQASHRAFAAILGDGSVVTWSSDLYGGDSSAVQAQLKNVQQTQACGDAFAAILADGTVVTWGYAESGGDSGAVQHQLKTVQQIQASEGAIAAILADGSVVTWGGANYGGDSGAVQHQLKNVQQIQADYQGANKSVSAPIRNTLKTKAHDYFQSLHFNAWAKLKASHIEQDAWQRLPVARSSLAAPRQRRGNGYAIF</sequence>
<dbReference type="SUPFAM" id="SSF50985">
    <property type="entry name" value="RCC1/BLIP-II"/>
    <property type="match status" value="1"/>
</dbReference>
<evidence type="ECO:0008006" key="3">
    <source>
        <dbReference type="Google" id="ProtNLM"/>
    </source>
</evidence>
<name>A0A1Q9D7Z6_SYMMI</name>
<dbReference type="InterPro" id="IPR009091">
    <property type="entry name" value="RCC1/BLIP-II"/>
</dbReference>
<dbReference type="Gene3D" id="2.130.10.30">
    <property type="entry name" value="Regulator of chromosome condensation 1/beta-lactamase-inhibitor protein II"/>
    <property type="match status" value="1"/>
</dbReference>
<dbReference type="OrthoDB" id="10604865at2759"/>
<proteinExistence type="predicted"/>
<evidence type="ECO:0000313" key="2">
    <source>
        <dbReference type="Proteomes" id="UP000186817"/>
    </source>
</evidence>
<evidence type="ECO:0000313" key="1">
    <source>
        <dbReference type="EMBL" id="OLP91271.1"/>
    </source>
</evidence>
<keyword evidence="2" id="KW-1185">Reference proteome</keyword>
<protein>
    <recommendedName>
        <fullName evidence="3">Ubiquitin-like domain-containing protein</fullName>
    </recommendedName>
</protein>
<organism evidence="1 2">
    <name type="scientific">Symbiodinium microadriaticum</name>
    <name type="common">Dinoflagellate</name>
    <name type="synonym">Zooxanthella microadriatica</name>
    <dbReference type="NCBI Taxonomy" id="2951"/>
    <lineage>
        <taxon>Eukaryota</taxon>
        <taxon>Sar</taxon>
        <taxon>Alveolata</taxon>
        <taxon>Dinophyceae</taxon>
        <taxon>Suessiales</taxon>
        <taxon>Symbiodiniaceae</taxon>
        <taxon>Symbiodinium</taxon>
    </lineage>
</organism>
<dbReference type="Proteomes" id="UP000186817">
    <property type="component" value="Unassembled WGS sequence"/>
</dbReference>
<comment type="caution">
    <text evidence="1">The sequence shown here is derived from an EMBL/GenBank/DDBJ whole genome shotgun (WGS) entry which is preliminary data.</text>
</comment>
<accession>A0A1Q9D7Z6</accession>
<dbReference type="EMBL" id="LSRX01000673">
    <property type="protein sequence ID" value="OLP91271.1"/>
    <property type="molecule type" value="Genomic_DNA"/>
</dbReference>